<keyword evidence="12" id="KW-1185">Reference proteome</keyword>
<dbReference type="Pfam" id="PF12833">
    <property type="entry name" value="HTH_18"/>
    <property type="match status" value="1"/>
</dbReference>
<dbReference type="SMART" id="SM00448">
    <property type="entry name" value="REC"/>
    <property type="match status" value="1"/>
</dbReference>
<dbReference type="Proteomes" id="UP000679779">
    <property type="component" value="Unassembled WGS sequence"/>
</dbReference>
<dbReference type="InterPro" id="IPR020449">
    <property type="entry name" value="Tscrpt_reg_AraC-type_HTH"/>
</dbReference>
<gene>
    <name evidence="11" type="ORF">J2TS6_00600</name>
</gene>
<evidence type="ECO:0000256" key="1">
    <source>
        <dbReference type="ARBA" id="ARBA00004496"/>
    </source>
</evidence>
<feature type="domain" description="Response regulatory" evidence="10">
    <location>
        <begin position="2"/>
        <end position="119"/>
    </location>
</feature>
<protein>
    <submittedName>
        <fullName evidence="11">AraC family transcriptional regulator</fullName>
    </submittedName>
</protein>
<keyword evidence="3 8" id="KW-0597">Phosphoprotein</keyword>
<evidence type="ECO:0000256" key="3">
    <source>
        <dbReference type="ARBA" id="ARBA00022553"/>
    </source>
</evidence>
<dbReference type="InterPro" id="IPR041522">
    <property type="entry name" value="CdaR_GGDEF"/>
</dbReference>
<reference evidence="11" key="1">
    <citation type="submission" date="2021-03" db="EMBL/GenBank/DDBJ databases">
        <title>Antimicrobial resistance genes in bacteria isolated from Japanese honey, and their potential for conferring macrolide and lincosamide resistance in the American foulbrood pathogen Paenibacillus larvae.</title>
        <authorList>
            <person name="Okamoto M."/>
            <person name="Kumagai M."/>
            <person name="Kanamori H."/>
            <person name="Takamatsu D."/>
        </authorList>
    </citation>
    <scope>NUCLEOTIDE SEQUENCE</scope>
    <source>
        <strain evidence="11">J2TS6</strain>
    </source>
</reference>
<dbReference type="InterPro" id="IPR009057">
    <property type="entry name" value="Homeodomain-like_sf"/>
</dbReference>
<evidence type="ECO:0000256" key="4">
    <source>
        <dbReference type="ARBA" id="ARBA00023012"/>
    </source>
</evidence>
<dbReference type="SUPFAM" id="SSF46689">
    <property type="entry name" value="Homeodomain-like"/>
    <property type="match status" value="2"/>
</dbReference>
<feature type="modified residue" description="4-aspartylphosphate" evidence="8">
    <location>
        <position position="54"/>
    </location>
</feature>
<keyword evidence="2" id="KW-0963">Cytoplasm</keyword>
<dbReference type="PRINTS" id="PR00032">
    <property type="entry name" value="HTHARAC"/>
</dbReference>
<evidence type="ECO:0000259" key="10">
    <source>
        <dbReference type="PROSITE" id="PS50110"/>
    </source>
</evidence>
<evidence type="ECO:0000256" key="5">
    <source>
        <dbReference type="ARBA" id="ARBA00023015"/>
    </source>
</evidence>
<dbReference type="PROSITE" id="PS01124">
    <property type="entry name" value="HTH_ARAC_FAMILY_2"/>
    <property type="match status" value="1"/>
</dbReference>
<evidence type="ECO:0000256" key="2">
    <source>
        <dbReference type="ARBA" id="ARBA00022490"/>
    </source>
</evidence>
<dbReference type="SUPFAM" id="SSF52172">
    <property type="entry name" value="CheY-like"/>
    <property type="match status" value="1"/>
</dbReference>
<evidence type="ECO:0000313" key="12">
    <source>
        <dbReference type="Proteomes" id="UP000679779"/>
    </source>
</evidence>
<dbReference type="Pfam" id="PF17853">
    <property type="entry name" value="GGDEF_2"/>
    <property type="match status" value="1"/>
</dbReference>
<dbReference type="RefSeq" id="WP_160041751.1">
    <property type="nucleotide sequence ID" value="NZ_BORQ01000001.1"/>
</dbReference>
<feature type="domain" description="HTH araC/xylS-type" evidence="9">
    <location>
        <begin position="437"/>
        <end position="532"/>
    </location>
</feature>
<proteinExistence type="predicted"/>
<comment type="subcellular location">
    <subcellularLocation>
        <location evidence="1">Cytoplasm</location>
    </subcellularLocation>
</comment>
<dbReference type="PANTHER" id="PTHR42713">
    <property type="entry name" value="HISTIDINE KINASE-RELATED"/>
    <property type="match status" value="1"/>
</dbReference>
<dbReference type="PROSITE" id="PS00041">
    <property type="entry name" value="HTH_ARAC_FAMILY_1"/>
    <property type="match status" value="1"/>
</dbReference>
<dbReference type="InterPro" id="IPR018060">
    <property type="entry name" value="HTH_AraC"/>
</dbReference>
<dbReference type="GO" id="GO:0005737">
    <property type="term" value="C:cytoplasm"/>
    <property type="evidence" value="ECO:0007669"/>
    <property type="project" value="UniProtKB-SubCell"/>
</dbReference>
<dbReference type="SMART" id="SM00342">
    <property type="entry name" value="HTH_ARAC"/>
    <property type="match status" value="1"/>
</dbReference>
<dbReference type="GO" id="GO:0043565">
    <property type="term" value="F:sequence-specific DNA binding"/>
    <property type="evidence" value="ECO:0007669"/>
    <property type="project" value="InterPro"/>
</dbReference>
<keyword evidence="5" id="KW-0805">Transcription regulation</keyword>
<name>A0A919XC44_9BACL</name>
<dbReference type="InterPro" id="IPR001789">
    <property type="entry name" value="Sig_transdc_resp-reg_receiver"/>
</dbReference>
<dbReference type="GO" id="GO:0003700">
    <property type="term" value="F:DNA-binding transcription factor activity"/>
    <property type="evidence" value="ECO:0007669"/>
    <property type="project" value="InterPro"/>
</dbReference>
<dbReference type="InterPro" id="IPR018062">
    <property type="entry name" value="HTH_AraC-typ_CS"/>
</dbReference>
<dbReference type="GO" id="GO:0000160">
    <property type="term" value="P:phosphorelay signal transduction system"/>
    <property type="evidence" value="ECO:0007669"/>
    <property type="project" value="UniProtKB-KW"/>
</dbReference>
<comment type="caution">
    <text evidence="11">The sequence shown here is derived from an EMBL/GenBank/DDBJ whole genome shotgun (WGS) entry which is preliminary data.</text>
</comment>
<dbReference type="Gene3D" id="3.40.50.2300">
    <property type="match status" value="1"/>
</dbReference>
<dbReference type="EMBL" id="BORQ01000001">
    <property type="protein sequence ID" value="GIO28919.1"/>
    <property type="molecule type" value="Genomic_DNA"/>
</dbReference>
<dbReference type="PANTHER" id="PTHR42713:SF3">
    <property type="entry name" value="TRANSCRIPTIONAL REGULATORY PROTEIN HPTR"/>
    <property type="match status" value="1"/>
</dbReference>
<accession>A0A919XC44</accession>
<dbReference type="PROSITE" id="PS50110">
    <property type="entry name" value="RESPONSE_REGULATORY"/>
    <property type="match status" value="1"/>
</dbReference>
<dbReference type="InterPro" id="IPR011006">
    <property type="entry name" value="CheY-like_superfamily"/>
</dbReference>
<organism evidence="11 12">
    <name type="scientific">Paenibacillus albilobatus</name>
    <dbReference type="NCBI Taxonomy" id="2716884"/>
    <lineage>
        <taxon>Bacteria</taxon>
        <taxon>Bacillati</taxon>
        <taxon>Bacillota</taxon>
        <taxon>Bacilli</taxon>
        <taxon>Bacillales</taxon>
        <taxon>Paenibacillaceae</taxon>
        <taxon>Paenibacillus</taxon>
    </lineage>
</organism>
<dbReference type="CDD" id="cd17536">
    <property type="entry name" value="REC_YesN-like"/>
    <property type="match status" value="1"/>
</dbReference>
<dbReference type="Pfam" id="PF00072">
    <property type="entry name" value="Response_reg"/>
    <property type="match status" value="1"/>
</dbReference>
<keyword evidence="6" id="KW-0238">DNA-binding</keyword>
<evidence type="ECO:0000256" key="7">
    <source>
        <dbReference type="ARBA" id="ARBA00023163"/>
    </source>
</evidence>
<dbReference type="InterPro" id="IPR051552">
    <property type="entry name" value="HptR"/>
</dbReference>
<evidence type="ECO:0000313" key="11">
    <source>
        <dbReference type="EMBL" id="GIO28919.1"/>
    </source>
</evidence>
<evidence type="ECO:0000256" key="8">
    <source>
        <dbReference type="PROSITE-ProRule" id="PRU00169"/>
    </source>
</evidence>
<dbReference type="AlphaFoldDB" id="A0A919XC44"/>
<evidence type="ECO:0000259" key="9">
    <source>
        <dbReference type="PROSITE" id="PS01124"/>
    </source>
</evidence>
<sequence length="532" mass="61134">MNLLIAEDEDRLRNSLAYNIVWEEHGIEVVGLAENGLLALELFEHRKPDIVLMDIQMPEMDGIALIREIQRRDAMVKLIILSGHDNFEYAQIALEHGVVKYLLKPAGEDEIVKAVLEASDQLRLELERLNHQIRLEERWEQHLPYMKEMFIQHWISGKYDPQQVLEIGRDLGIELGHDWKYTVVVLDMDDPTAREAGPGDRDRRKLMFSLNRLATELLSSVSAWIAMDTNERTVILFHAPAGEDENRELLTVNTIVDRLLSRLKEVLKAPVNGGISGATGGREDVNKLYLQAVKALQNRMLYGSGIAIPYREERRAECSGLEVHPHMEKSLEIALETGDERKARAILDEMWDTNLGQAVSLEEAREYVLYWSGLLIRMIQKAGWSVKEVSGDDYALFQNLQLLSTKEQVRGWINRTIEAIVAQVERQRKAISHQMVKRILNMVEAEIDQEISLHTVASRMYVNSSYLSRLFKQETGKAFSTYVVERRMELAKATLQKGAKVYDAARTVGYRDVSYFTKVFRKYWGVTPREIK</sequence>
<dbReference type="Gene3D" id="1.10.10.60">
    <property type="entry name" value="Homeodomain-like"/>
    <property type="match status" value="2"/>
</dbReference>
<evidence type="ECO:0000256" key="6">
    <source>
        <dbReference type="ARBA" id="ARBA00023125"/>
    </source>
</evidence>
<keyword evidence="7" id="KW-0804">Transcription</keyword>
<keyword evidence="4" id="KW-0902">Two-component regulatory system</keyword>